<dbReference type="GO" id="GO:0009986">
    <property type="term" value="C:cell surface"/>
    <property type="evidence" value="ECO:0007669"/>
    <property type="project" value="TreeGrafter"/>
</dbReference>
<name>A0A8H7PKP7_9FUNG</name>
<evidence type="ECO:0000256" key="4">
    <source>
        <dbReference type="ARBA" id="ARBA00022729"/>
    </source>
</evidence>
<dbReference type="GO" id="GO:0009277">
    <property type="term" value="C:fungal-type cell wall"/>
    <property type="evidence" value="ECO:0007669"/>
    <property type="project" value="TreeGrafter"/>
</dbReference>
<keyword evidence="2" id="KW-0134">Cell wall</keyword>
<dbReference type="Proteomes" id="UP000612746">
    <property type="component" value="Unassembled WGS sequence"/>
</dbReference>
<feature type="chain" id="PRO_5034678768" evidence="6">
    <location>
        <begin position="19"/>
        <end position="401"/>
    </location>
</feature>
<protein>
    <submittedName>
        <fullName evidence="7">Uncharacterized protein</fullName>
    </submittedName>
</protein>
<comment type="subcellular location">
    <subcellularLocation>
        <location evidence="1">Secreted</location>
        <location evidence="1">Cell wall</location>
    </subcellularLocation>
</comment>
<dbReference type="OrthoDB" id="536881at2759"/>
<keyword evidence="5" id="KW-0325">Glycoprotein</keyword>
<evidence type="ECO:0000256" key="1">
    <source>
        <dbReference type="ARBA" id="ARBA00004191"/>
    </source>
</evidence>
<dbReference type="GO" id="GO:0031505">
    <property type="term" value="P:fungal-type cell wall organization"/>
    <property type="evidence" value="ECO:0007669"/>
    <property type="project" value="TreeGrafter"/>
</dbReference>
<feature type="signal peptide" evidence="6">
    <location>
        <begin position="1"/>
        <end position="18"/>
    </location>
</feature>
<dbReference type="EMBL" id="JAEPRA010000014">
    <property type="protein sequence ID" value="KAG2175827.1"/>
    <property type="molecule type" value="Genomic_DNA"/>
</dbReference>
<dbReference type="Gene3D" id="3.80.20.20">
    <property type="entry name" value="Receptor L-domain"/>
    <property type="match status" value="2"/>
</dbReference>
<dbReference type="PANTHER" id="PTHR31018:SF3">
    <property type="entry name" value="RECEPTOR PROTEIN-TYROSINE KINASE"/>
    <property type="match status" value="1"/>
</dbReference>
<evidence type="ECO:0000313" key="7">
    <source>
        <dbReference type="EMBL" id="KAG2175827.1"/>
    </source>
</evidence>
<proteinExistence type="predicted"/>
<comment type="caution">
    <text evidence="7">The sequence shown here is derived from an EMBL/GenBank/DDBJ whole genome shotgun (WGS) entry which is preliminary data.</text>
</comment>
<keyword evidence="3" id="KW-0964">Secreted</keyword>
<dbReference type="SUPFAM" id="SSF52058">
    <property type="entry name" value="L domain-like"/>
    <property type="match status" value="2"/>
</dbReference>
<sequence length="401" mass="42225">MKAIIKCITLAALRLSNTADILINVALDCSTDVVIKSQADIKALGTCQVFAGKITVSQVPIEELDFTGLQEVRGEMLFTDINSVTKVSLPDLKVVSGGLRFESVRDLHAISMPKLIAVGNFVLSTAPALTTLEFSAGLSQANAITVSDTTATEVRGINVAKVQSLIVDNNHYLKSVNLSSITDINDSVRIAANAPGFNVDLSNLQTLKSADFRNIEGILLSSLNKIDGDLTFISNTFNSLDIPKLKTVAKTITIGSSNNLSKLGMQELTFVGGALSVGDNPHLTIIDSFPKLNEVDGTVDITGGYDDLQMPSLTDVRGGMNLQTSSKQFSCDGVNKVRTTVVKGNSYLCKSAVANPTSTIQGVGKLGKGDSIGAASSGSQTALFTIVELGVTSLFVAMMLA</sequence>
<evidence type="ECO:0000256" key="2">
    <source>
        <dbReference type="ARBA" id="ARBA00022512"/>
    </source>
</evidence>
<evidence type="ECO:0000256" key="6">
    <source>
        <dbReference type="SAM" id="SignalP"/>
    </source>
</evidence>
<evidence type="ECO:0000256" key="5">
    <source>
        <dbReference type="ARBA" id="ARBA00023180"/>
    </source>
</evidence>
<evidence type="ECO:0000313" key="8">
    <source>
        <dbReference type="Proteomes" id="UP000612746"/>
    </source>
</evidence>
<reference evidence="7" key="1">
    <citation type="submission" date="2020-12" db="EMBL/GenBank/DDBJ databases">
        <title>Metabolic potential, ecology and presence of endohyphal bacteria is reflected in genomic diversity of Mucoromycotina.</title>
        <authorList>
            <person name="Muszewska A."/>
            <person name="Okrasinska A."/>
            <person name="Steczkiewicz K."/>
            <person name="Drgas O."/>
            <person name="Orlowska M."/>
            <person name="Perlinska-Lenart U."/>
            <person name="Aleksandrzak-Piekarczyk T."/>
            <person name="Szatraj K."/>
            <person name="Zielenkiewicz U."/>
            <person name="Pilsyk S."/>
            <person name="Malc E."/>
            <person name="Mieczkowski P."/>
            <person name="Kruszewska J.S."/>
            <person name="Biernat P."/>
            <person name="Pawlowska J."/>
        </authorList>
    </citation>
    <scope>NUCLEOTIDE SEQUENCE</scope>
    <source>
        <strain evidence="7">WA0000051536</strain>
    </source>
</reference>
<dbReference type="PANTHER" id="PTHR31018">
    <property type="entry name" value="SPORULATION-SPECIFIC PROTEIN-RELATED"/>
    <property type="match status" value="1"/>
</dbReference>
<accession>A0A8H7PKP7</accession>
<evidence type="ECO:0000256" key="3">
    <source>
        <dbReference type="ARBA" id="ARBA00022525"/>
    </source>
</evidence>
<dbReference type="GO" id="GO:0005886">
    <property type="term" value="C:plasma membrane"/>
    <property type="evidence" value="ECO:0007669"/>
    <property type="project" value="TreeGrafter"/>
</dbReference>
<keyword evidence="8" id="KW-1185">Reference proteome</keyword>
<organism evidence="7 8">
    <name type="scientific">Umbelopsis vinacea</name>
    <dbReference type="NCBI Taxonomy" id="44442"/>
    <lineage>
        <taxon>Eukaryota</taxon>
        <taxon>Fungi</taxon>
        <taxon>Fungi incertae sedis</taxon>
        <taxon>Mucoromycota</taxon>
        <taxon>Mucoromycotina</taxon>
        <taxon>Umbelopsidomycetes</taxon>
        <taxon>Umbelopsidales</taxon>
        <taxon>Umbelopsidaceae</taxon>
        <taxon>Umbelopsis</taxon>
    </lineage>
</organism>
<dbReference type="AlphaFoldDB" id="A0A8H7PKP7"/>
<gene>
    <name evidence="7" type="ORF">INT44_000305</name>
</gene>
<dbReference type="InterPro" id="IPR051648">
    <property type="entry name" value="CWI-Assembly_Regulator"/>
</dbReference>
<keyword evidence="4 6" id="KW-0732">Signal</keyword>
<dbReference type="InterPro" id="IPR036941">
    <property type="entry name" value="Rcpt_L-dom_sf"/>
</dbReference>